<sequence length="192" mass="22606">MEVTYTNTFEDLVDIYTMRYMNNSENKKIIYKGKVAILLSIILITLGLSLIFYQFQRFFVYPILYVGLVTVFIVRITYPDVCESRLREKIIEQLKEVNYKLLLTPIKLNLADGSIKEEKCGNIRIIPWKYVRKVDIHDKKIYLKLGSIDTLIIPEAAFNNVDERDFFTEYVFSHTSLEKKEINRKTLKAINS</sequence>
<keyword evidence="2" id="KW-1185">Reference proteome</keyword>
<protein>
    <submittedName>
        <fullName evidence="1">Uncharacterized protein</fullName>
    </submittedName>
</protein>
<dbReference type="Proteomes" id="UP001058074">
    <property type="component" value="Unassembled WGS sequence"/>
</dbReference>
<name>A0ACB5RGZ8_9CLOT</name>
<proteinExistence type="predicted"/>
<accession>A0ACB5RGZ8</accession>
<evidence type="ECO:0000313" key="2">
    <source>
        <dbReference type="Proteomes" id="UP001058074"/>
    </source>
</evidence>
<gene>
    <name evidence="1" type="ORF">rsdtw13_36230</name>
</gene>
<dbReference type="EMBL" id="BROD01000001">
    <property type="protein sequence ID" value="GKX68365.1"/>
    <property type="molecule type" value="Genomic_DNA"/>
</dbReference>
<organism evidence="1 2">
    <name type="scientific">Inconstantimicrobium mannanitabidum</name>
    <dbReference type="NCBI Taxonomy" id="1604901"/>
    <lineage>
        <taxon>Bacteria</taxon>
        <taxon>Bacillati</taxon>
        <taxon>Bacillota</taxon>
        <taxon>Clostridia</taxon>
        <taxon>Eubacteriales</taxon>
        <taxon>Clostridiaceae</taxon>
        <taxon>Inconstantimicrobium</taxon>
    </lineage>
</organism>
<reference evidence="1" key="1">
    <citation type="journal article" date="2025" name="Int. J. Syst. Evol. Microbiol.">
        <title>Inconstantimicrobium mannanitabidum sp. nov., a novel member of the family Clostridiaceae isolated from anoxic soil under the treatment of reductive soil disinfestation.</title>
        <authorList>
            <person name="Ueki A."/>
            <person name="Tonouchi A."/>
            <person name="Honma S."/>
            <person name="Kaku N."/>
            <person name="Ueki K."/>
        </authorList>
    </citation>
    <scope>NUCLEOTIDE SEQUENCE</scope>
    <source>
        <strain evidence="1">TW13</strain>
    </source>
</reference>
<comment type="caution">
    <text evidence="1">The sequence shown here is derived from an EMBL/GenBank/DDBJ whole genome shotgun (WGS) entry which is preliminary data.</text>
</comment>
<evidence type="ECO:0000313" key="1">
    <source>
        <dbReference type="EMBL" id="GKX68365.1"/>
    </source>
</evidence>